<sequence>MKLAARATRAGMPFTVVEVFEHKTPAGLATIVDVGGEPAAGPADPPSDSDLLGLAQDEIAEFEAEFDDERHSLR</sequence>
<accession>A0A1M4E1M9</accession>
<protein>
    <submittedName>
        <fullName evidence="1">Siderophore biosynthesis non-ribosomal peptide synthetase modules</fullName>
    </submittedName>
</protein>
<name>A0A1M4E1M9_9ACTN</name>
<gene>
    <name evidence="1" type="ORF">BN4615_P2187</name>
</gene>
<dbReference type="RefSeq" id="WP_311132238.1">
    <property type="nucleotide sequence ID" value="NZ_LT559118.1"/>
</dbReference>
<dbReference type="EMBL" id="LT559118">
    <property type="protein sequence ID" value="SBO92673.1"/>
    <property type="molecule type" value="Genomic_DNA"/>
</dbReference>
<organism evidence="1">
    <name type="scientific">Nonomuraea gerenzanensis</name>
    <dbReference type="NCBI Taxonomy" id="93944"/>
    <lineage>
        <taxon>Bacteria</taxon>
        <taxon>Bacillati</taxon>
        <taxon>Actinomycetota</taxon>
        <taxon>Actinomycetes</taxon>
        <taxon>Streptosporangiales</taxon>
        <taxon>Streptosporangiaceae</taxon>
        <taxon>Nonomuraea</taxon>
    </lineage>
</organism>
<proteinExistence type="predicted"/>
<reference evidence="1" key="1">
    <citation type="submission" date="2016-04" db="EMBL/GenBank/DDBJ databases">
        <authorList>
            <person name="Evans L.H."/>
            <person name="Alamgir A."/>
            <person name="Owens N."/>
            <person name="Weber N.D."/>
            <person name="Virtaneva K."/>
            <person name="Barbian K."/>
            <person name="Babar A."/>
            <person name="Rosenke K."/>
        </authorList>
    </citation>
    <scope>NUCLEOTIDE SEQUENCE</scope>
    <source>
        <strain evidence="1">Nono1</strain>
    </source>
</reference>
<evidence type="ECO:0000313" key="1">
    <source>
        <dbReference type="EMBL" id="SBO92673.1"/>
    </source>
</evidence>
<dbReference type="AlphaFoldDB" id="A0A1M4E1M9"/>